<reference evidence="1" key="1">
    <citation type="submission" date="2018-02" db="EMBL/GenBank/DDBJ databases">
        <title>Rhizophora mucronata_Transcriptome.</title>
        <authorList>
            <person name="Meera S.P."/>
            <person name="Sreeshan A."/>
            <person name="Augustine A."/>
        </authorList>
    </citation>
    <scope>NUCLEOTIDE SEQUENCE</scope>
    <source>
        <tissue evidence="1">Leaf</tissue>
    </source>
</reference>
<evidence type="ECO:0000313" key="1">
    <source>
        <dbReference type="EMBL" id="MBX50928.1"/>
    </source>
</evidence>
<protein>
    <submittedName>
        <fullName evidence="1">Uncharacterized protein</fullName>
    </submittedName>
</protein>
<dbReference type="EMBL" id="GGEC01070444">
    <property type="protein sequence ID" value="MBX50928.1"/>
    <property type="molecule type" value="Transcribed_RNA"/>
</dbReference>
<dbReference type="AlphaFoldDB" id="A0A2P2P859"/>
<sequence length="17" mass="1983">MPFCMNWPSEEPIMDVG</sequence>
<name>A0A2P2P859_RHIMU</name>
<organism evidence="1">
    <name type="scientific">Rhizophora mucronata</name>
    <name type="common">Asiatic mangrove</name>
    <dbReference type="NCBI Taxonomy" id="61149"/>
    <lineage>
        <taxon>Eukaryota</taxon>
        <taxon>Viridiplantae</taxon>
        <taxon>Streptophyta</taxon>
        <taxon>Embryophyta</taxon>
        <taxon>Tracheophyta</taxon>
        <taxon>Spermatophyta</taxon>
        <taxon>Magnoliopsida</taxon>
        <taxon>eudicotyledons</taxon>
        <taxon>Gunneridae</taxon>
        <taxon>Pentapetalae</taxon>
        <taxon>rosids</taxon>
        <taxon>fabids</taxon>
        <taxon>Malpighiales</taxon>
        <taxon>Rhizophoraceae</taxon>
        <taxon>Rhizophora</taxon>
    </lineage>
</organism>
<accession>A0A2P2P859</accession>
<proteinExistence type="predicted"/>